<feature type="transmembrane region" description="Helical" evidence="2">
    <location>
        <begin position="1032"/>
        <end position="1054"/>
    </location>
</feature>
<comment type="caution">
    <text evidence="4">The sequence shown here is derived from an EMBL/GenBank/DDBJ whole genome shotgun (WGS) entry which is preliminary data.</text>
</comment>
<dbReference type="InterPro" id="IPR044730">
    <property type="entry name" value="RNase_H-like_dom_plant"/>
</dbReference>
<evidence type="ECO:0000256" key="1">
    <source>
        <dbReference type="SAM" id="MobiDB-lite"/>
    </source>
</evidence>
<dbReference type="InterPro" id="IPR036397">
    <property type="entry name" value="RNaseH_sf"/>
</dbReference>
<accession>A0ABQ7MSI9</accession>
<dbReference type="Pfam" id="PF13456">
    <property type="entry name" value="RVT_3"/>
    <property type="match status" value="1"/>
</dbReference>
<dbReference type="InterPro" id="IPR012337">
    <property type="entry name" value="RNaseH-like_sf"/>
</dbReference>
<dbReference type="PANTHER" id="PTHR47074">
    <property type="entry name" value="BNAC02G40300D PROTEIN"/>
    <property type="match status" value="1"/>
</dbReference>
<dbReference type="Gene3D" id="3.30.420.10">
    <property type="entry name" value="Ribonuclease H-like superfamily/Ribonuclease H"/>
    <property type="match status" value="1"/>
</dbReference>
<dbReference type="PANTHER" id="PTHR47074:SF11">
    <property type="entry name" value="REVERSE TRANSCRIPTASE-LIKE PROTEIN"/>
    <property type="match status" value="1"/>
</dbReference>
<evidence type="ECO:0000313" key="4">
    <source>
        <dbReference type="EMBL" id="KAG5401679.1"/>
    </source>
</evidence>
<evidence type="ECO:0000256" key="2">
    <source>
        <dbReference type="SAM" id="Phobius"/>
    </source>
</evidence>
<evidence type="ECO:0000313" key="5">
    <source>
        <dbReference type="Proteomes" id="UP000823674"/>
    </source>
</evidence>
<keyword evidence="5" id="KW-1185">Reference proteome</keyword>
<protein>
    <recommendedName>
        <fullName evidence="3">RNase H type-1 domain-containing protein</fullName>
    </recommendedName>
</protein>
<dbReference type="InterPro" id="IPR002156">
    <property type="entry name" value="RNaseH_domain"/>
</dbReference>
<gene>
    <name evidence="4" type="primary">A04p027710.1_BraROA</name>
    <name evidence="4" type="ORF">IGI04_016286</name>
</gene>
<dbReference type="Proteomes" id="UP000823674">
    <property type="component" value="Chromosome A04"/>
</dbReference>
<evidence type="ECO:0000259" key="3">
    <source>
        <dbReference type="Pfam" id="PF13456"/>
    </source>
</evidence>
<feature type="domain" description="RNase H type-1" evidence="3">
    <location>
        <begin position="446"/>
        <end position="564"/>
    </location>
</feature>
<feature type="compositionally biased region" description="Basic and acidic residues" evidence="1">
    <location>
        <begin position="96"/>
        <end position="124"/>
    </location>
</feature>
<proteinExistence type="predicted"/>
<dbReference type="InterPro" id="IPR052929">
    <property type="entry name" value="RNase_H-like_EbsB-rel"/>
</dbReference>
<organism evidence="4 5">
    <name type="scientific">Brassica rapa subsp. trilocularis</name>
    <dbReference type="NCBI Taxonomy" id="1813537"/>
    <lineage>
        <taxon>Eukaryota</taxon>
        <taxon>Viridiplantae</taxon>
        <taxon>Streptophyta</taxon>
        <taxon>Embryophyta</taxon>
        <taxon>Tracheophyta</taxon>
        <taxon>Spermatophyta</taxon>
        <taxon>Magnoliopsida</taxon>
        <taxon>eudicotyledons</taxon>
        <taxon>Gunneridae</taxon>
        <taxon>Pentapetalae</taxon>
        <taxon>rosids</taxon>
        <taxon>malvids</taxon>
        <taxon>Brassicales</taxon>
        <taxon>Brassicaceae</taxon>
        <taxon>Brassiceae</taxon>
        <taxon>Brassica</taxon>
    </lineage>
</organism>
<feature type="region of interest" description="Disordered" evidence="1">
    <location>
        <begin position="367"/>
        <end position="393"/>
    </location>
</feature>
<dbReference type="SUPFAM" id="SSF53098">
    <property type="entry name" value="Ribonuclease H-like"/>
    <property type="match status" value="1"/>
</dbReference>
<keyword evidence="2" id="KW-0472">Membrane</keyword>
<keyword evidence="2" id="KW-1133">Transmembrane helix</keyword>
<reference evidence="4 5" key="1">
    <citation type="submission" date="2021-03" db="EMBL/GenBank/DDBJ databases">
        <authorList>
            <person name="King G.J."/>
            <person name="Bancroft I."/>
            <person name="Baten A."/>
            <person name="Bloomfield J."/>
            <person name="Borpatragohain P."/>
            <person name="He Z."/>
            <person name="Irish N."/>
            <person name="Irwin J."/>
            <person name="Liu K."/>
            <person name="Mauleon R.P."/>
            <person name="Moore J."/>
            <person name="Morris R."/>
            <person name="Ostergaard L."/>
            <person name="Wang B."/>
            <person name="Wells R."/>
        </authorList>
    </citation>
    <scope>NUCLEOTIDE SEQUENCE [LARGE SCALE GENOMIC DNA]</scope>
    <source>
        <strain evidence="4">R-o-18</strain>
        <tissue evidence="4">Leaf</tissue>
    </source>
</reference>
<name>A0ABQ7MSI9_BRACM</name>
<keyword evidence="2" id="KW-0812">Transmembrane</keyword>
<feature type="compositionally biased region" description="Polar residues" evidence="1">
    <location>
        <begin position="157"/>
        <end position="171"/>
    </location>
</feature>
<sequence>MFDSKIIGRRIDNHCSTCFRLDHSLKDCLEEKARKRALSGLQEKDSSKLVSVSSVKETSHLVGRVPRDNASFHFSASQRAYQFERRPARSFNASQSRRENRLQPRVWQEKEAHRRSSQARERSHYPAARYNGSQRDRTSHHSRLDSQGHSFYREVANPQTPVDTNESSSTRAHPGILEKGIPLQEKLPSLPKEALQLAREEVRDAMLQYTKTADPTEREARTERMRQAEEQGDIEKTAAHMVQASLNESAERMITEPSSPTPERVSALRRLALPEQQDRIPAPLRLGPSPPGPIIAGVEGSPTANRIPATLRLGSPPALQNSGDLNATKAISKRKPGRPPGRKTVTEKTLATSKPLVASGNRVRKVAGAKPSPVRRSTKTMRTKAGEGTSPRNKFVFENHAGAPADTLSQAIVAARDWELAQTPKGERPPIPMKPPSLETANVARSDAAWSSSSQLAGLGWVVLNQDHKTLHQRGRRLIPSALIAEGLALKEAVTACISRDFKVARFESDSSQLIRAIREKSPPLELYGIVEDILILSQEFDCVAFDWISREKNCEADLLAKNALLLLDQESTMRSSHRSCYTETIHPEAFYLLSNVCSHTLWLNESVDYLLRFSVTTSWARHGNVEFRVLDPIKPSALSSNLISPSASLEVKLELEIHLVYSHQIKRQTGLSSFNVVYGSGASHLKFLPINIPTSSYRCFNVIFDYQLFFRTIAMGTKVKLLFGFLHFAERDSSLYGPNCTNRSSGAKYIKKQISGTKCENMQKMSMAVLSPSHYAISSIDGSSHSRLCGSPIPFLVTRTTVQDCGFARSVRYHVTIASPSYYAVSSIDGSSQSQPYDLHTVAAIFNGGSRMSCSSRTPTHRSQDLIVCRGLNDELSTTTHDSVAPLFRVRLVSLSSPLYMARSPSLQATTLAPQAVVTNFTSRLERFSTFSGKLLESSPRLPQVPVLCYASSNCTAFFWVCSLTPMASDSPSLLQGVSMEGQPTPLPPAIQAFSETWFNCSQNPMVGFFKVDFDVGAFLRMQALGLQVKLLFRYLLSLATSIFHLVLVIFVYQLTVEDHSGCNGFGPLGF</sequence>
<feature type="compositionally biased region" description="Basic and acidic residues" evidence="1">
    <location>
        <begin position="134"/>
        <end position="146"/>
    </location>
</feature>
<dbReference type="EMBL" id="JADBGQ010000004">
    <property type="protein sequence ID" value="KAG5401679.1"/>
    <property type="molecule type" value="Genomic_DNA"/>
</dbReference>
<dbReference type="CDD" id="cd06222">
    <property type="entry name" value="RNase_H_like"/>
    <property type="match status" value="1"/>
</dbReference>
<feature type="region of interest" description="Disordered" evidence="1">
    <location>
        <begin position="83"/>
        <end position="179"/>
    </location>
</feature>